<feature type="region of interest" description="Disordered" evidence="6">
    <location>
        <begin position="351"/>
        <end position="374"/>
    </location>
</feature>
<comment type="subcellular location">
    <subcellularLocation>
        <location evidence="1">Membrane</location>
        <topology evidence="1">Multi-pass membrane protein</topology>
    </subcellularLocation>
</comment>
<dbReference type="GeneID" id="98124725"/>
<keyword evidence="4 7" id="KW-0472">Membrane</keyword>
<evidence type="ECO:0000256" key="3">
    <source>
        <dbReference type="ARBA" id="ARBA00022989"/>
    </source>
</evidence>
<accession>A0ABR4DEQ7</accession>
<protein>
    <recommendedName>
        <fullName evidence="8">Rhodopsin domain-containing protein</fullName>
    </recommendedName>
</protein>
<evidence type="ECO:0000259" key="8">
    <source>
        <dbReference type="Pfam" id="PF20684"/>
    </source>
</evidence>
<feature type="transmembrane region" description="Helical" evidence="7">
    <location>
        <begin position="245"/>
        <end position="265"/>
    </location>
</feature>
<keyword evidence="10" id="KW-1185">Reference proteome</keyword>
<name>A0ABR4DEQ7_9PEZI</name>
<feature type="transmembrane region" description="Helical" evidence="7">
    <location>
        <begin position="175"/>
        <end position="197"/>
    </location>
</feature>
<feature type="region of interest" description="Disordered" evidence="6">
    <location>
        <begin position="280"/>
        <end position="337"/>
    </location>
</feature>
<evidence type="ECO:0000313" key="9">
    <source>
        <dbReference type="EMBL" id="KAL2268831.1"/>
    </source>
</evidence>
<evidence type="ECO:0000256" key="2">
    <source>
        <dbReference type="ARBA" id="ARBA00022692"/>
    </source>
</evidence>
<dbReference type="RefSeq" id="XP_070867555.1">
    <property type="nucleotide sequence ID" value="XM_071010081.1"/>
</dbReference>
<comment type="caution">
    <text evidence="9">The sequence shown here is derived from an EMBL/GenBank/DDBJ whole genome shotgun (WGS) entry which is preliminary data.</text>
</comment>
<reference evidence="9 10" key="1">
    <citation type="journal article" date="2024" name="Commun. Biol.">
        <title>Comparative genomic analysis of thermophilic fungi reveals convergent evolutionary adaptations and gene losses.</title>
        <authorList>
            <person name="Steindorff A.S."/>
            <person name="Aguilar-Pontes M.V."/>
            <person name="Robinson A.J."/>
            <person name="Andreopoulos B."/>
            <person name="LaButti K."/>
            <person name="Kuo A."/>
            <person name="Mondo S."/>
            <person name="Riley R."/>
            <person name="Otillar R."/>
            <person name="Haridas S."/>
            <person name="Lipzen A."/>
            <person name="Grimwood J."/>
            <person name="Schmutz J."/>
            <person name="Clum A."/>
            <person name="Reid I.D."/>
            <person name="Moisan M.C."/>
            <person name="Butler G."/>
            <person name="Nguyen T.T.M."/>
            <person name="Dewar K."/>
            <person name="Conant G."/>
            <person name="Drula E."/>
            <person name="Henrissat B."/>
            <person name="Hansel C."/>
            <person name="Singer S."/>
            <person name="Hutchinson M.I."/>
            <person name="de Vries R.P."/>
            <person name="Natvig D.O."/>
            <person name="Powell A.J."/>
            <person name="Tsang A."/>
            <person name="Grigoriev I.V."/>
        </authorList>
    </citation>
    <scope>NUCLEOTIDE SEQUENCE [LARGE SCALE GENOMIC DNA]</scope>
    <source>
        <strain evidence="9 10">ATCC 22073</strain>
    </source>
</reference>
<keyword evidence="2 7" id="KW-0812">Transmembrane</keyword>
<feature type="domain" description="Rhodopsin" evidence="8">
    <location>
        <begin position="33"/>
        <end position="270"/>
    </location>
</feature>
<evidence type="ECO:0000256" key="6">
    <source>
        <dbReference type="SAM" id="MobiDB-lite"/>
    </source>
</evidence>
<feature type="transmembrane region" description="Helical" evidence="7">
    <location>
        <begin position="209"/>
        <end position="233"/>
    </location>
</feature>
<evidence type="ECO:0000256" key="5">
    <source>
        <dbReference type="ARBA" id="ARBA00038359"/>
    </source>
</evidence>
<feature type="transmembrane region" description="Helical" evidence="7">
    <location>
        <begin position="45"/>
        <end position="67"/>
    </location>
</feature>
<dbReference type="InterPro" id="IPR049326">
    <property type="entry name" value="Rhodopsin_dom_fungi"/>
</dbReference>
<feature type="transmembrane region" description="Helical" evidence="7">
    <location>
        <begin position="125"/>
        <end position="147"/>
    </location>
</feature>
<dbReference type="Pfam" id="PF20684">
    <property type="entry name" value="Fung_rhodopsin"/>
    <property type="match status" value="1"/>
</dbReference>
<feature type="compositionally biased region" description="Low complexity" evidence="6">
    <location>
        <begin position="303"/>
        <end position="317"/>
    </location>
</feature>
<comment type="similarity">
    <text evidence="5">Belongs to the SAT4 family.</text>
</comment>
<dbReference type="Proteomes" id="UP001600064">
    <property type="component" value="Unassembled WGS sequence"/>
</dbReference>
<feature type="compositionally biased region" description="Basic and acidic residues" evidence="6">
    <location>
        <begin position="321"/>
        <end position="333"/>
    </location>
</feature>
<dbReference type="EMBL" id="JAZGUE010000003">
    <property type="protein sequence ID" value="KAL2268831.1"/>
    <property type="molecule type" value="Genomic_DNA"/>
</dbReference>
<dbReference type="PANTHER" id="PTHR33048:SF42">
    <property type="entry name" value="INTEGRAL MEMBRANE PROTEIN"/>
    <property type="match status" value="1"/>
</dbReference>
<feature type="transmembrane region" description="Helical" evidence="7">
    <location>
        <begin position="12"/>
        <end position="33"/>
    </location>
</feature>
<organism evidence="9 10">
    <name type="scientific">Remersonia thermophila</name>
    <dbReference type="NCBI Taxonomy" id="72144"/>
    <lineage>
        <taxon>Eukaryota</taxon>
        <taxon>Fungi</taxon>
        <taxon>Dikarya</taxon>
        <taxon>Ascomycota</taxon>
        <taxon>Pezizomycotina</taxon>
        <taxon>Sordariomycetes</taxon>
        <taxon>Sordariomycetidae</taxon>
        <taxon>Sordariales</taxon>
        <taxon>Sordariales incertae sedis</taxon>
        <taxon>Remersonia</taxon>
    </lineage>
</organism>
<evidence type="ECO:0000313" key="10">
    <source>
        <dbReference type="Proteomes" id="UP001600064"/>
    </source>
</evidence>
<dbReference type="InterPro" id="IPR052337">
    <property type="entry name" value="SAT4-like"/>
</dbReference>
<gene>
    <name evidence="9" type="ORF">VTJ83DRAFT_3677</name>
</gene>
<evidence type="ECO:0000256" key="1">
    <source>
        <dbReference type="ARBA" id="ARBA00004141"/>
    </source>
</evidence>
<proteinExistence type="inferred from homology"/>
<keyword evidence="3 7" id="KW-1133">Transmembrane helix</keyword>
<evidence type="ECO:0000256" key="7">
    <source>
        <dbReference type="SAM" id="Phobius"/>
    </source>
</evidence>
<dbReference type="PANTHER" id="PTHR33048">
    <property type="entry name" value="PTH11-LIKE INTEGRAL MEMBRANE PROTEIN (AFU_ORTHOLOGUE AFUA_5G11245)"/>
    <property type="match status" value="1"/>
</dbReference>
<evidence type="ECO:0000256" key="4">
    <source>
        <dbReference type="ARBA" id="ARBA00023136"/>
    </source>
</evidence>
<sequence>MVVYVPLADNPRGVTIIAVLWVMTVLSTIFVALRLYSKITRTRHLWWDDYFIFAAWVLLVVSCSTTTANARLGFGLHTYEVPFENLVPFGIQSNISGFTSILAVACSKTSFGITLLRLSDGWMKWFIIVLLVLLNLTHYTSSVFFWVSCNPPAKTWNPLLEGECWPTSVTVNYSLFVGACSAFCDFALALLPWRLLLRFNMYNREKIGVAICMSMGIFAGITCIIKMTTIPLLYDGDFSYNSLPLVLWGFTEPSLTIIAASIPVLRHLFRSFRRNDDSTLHPTLHHNDPTSTHASARARARTRGAAAGEAADAGKISASDEPQHGEKGVEKSARGNYQLQRERLAAAVAAEKGIAVGGTETSGTRTTSTAASSP</sequence>